<dbReference type="EMBL" id="FNFV01000003">
    <property type="protein sequence ID" value="SDK50347.1"/>
    <property type="molecule type" value="Genomic_DNA"/>
</dbReference>
<gene>
    <name evidence="2" type="ORF">SAMN05216257_10391</name>
</gene>
<dbReference type="OrthoDB" id="7860307at2"/>
<evidence type="ECO:0000256" key="1">
    <source>
        <dbReference type="SAM" id="MobiDB-lite"/>
    </source>
</evidence>
<keyword evidence="3" id="KW-1185">Reference proteome</keyword>
<dbReference type="Pfam" id="PF10604">
    <property type="entry name" value="Polyketide_cyc2"/>
    <property type="match status" value="1"/>
</dbReference>
<name>A0A1G9CFD2_9RHOB</name>
<dbReference type="AlphaFoldDB" id="A0A1G9CFD2"/>
<evidence type="ECO:0000313" key="3">
    <source>
        <dbReference type="Proteomes" id="UP000199328"/>
    </source>
</evidence>
<proteinExistence type="predicted"/>
<dbReference type="InterPro" id="IPR019587">
    <property type="entry name" value="Polyketide_cyclase/dehydratase"/>
</dbReference>
<evidence type="ECO:0000313" key="2">
    <source>
        <dbReference type="EMBL" id="SDK50347.1"/>
    </source>
</evidence>
<dbReference type="CDD" id="cd07812">
    <property type="entry name" value="SRPBCC"/>
    <property type="match status" value="1"/>
</dbReference>
<dbReference type="RefSeq" id="WP_092499671.1">
    <property type="nucleotide sequence ID" value="NZ_FNFV01000003.1"/>
</dbReference>
<protein>
    <submittedName>
        <fullName evidence="2">Polyketide cyclase / dehydrase and lipid transport</fullName>
    </submittedName>
</protein>
<dbReference type="Gene3D" id="3.30.530.20">
    <property type="match status" value="1"/>
</dbReference>
<reference evidence="3" key="1">
    <citation type="submission" date="2016-10" db="EMBL/GenBank/DDBJ databases">
        <authorList>
            <person name="Varghese N."/>
            <person name="Submissions S."/>
        </authorList>
    </citation>
    <scope>NUCLEOTIDE SEQUENCE [LARGE SCALE GENOMIC DNA]</scope>
    <source>
        <strain evidence="3">CGMCC 1.10789</strain>
    </source>
</reference>
<accession>A0A1G9CFD2</accession>
<feature type="region of interest" description="Disordered" evidence="1">
    <location>
        <begin position="34"/>
        <end position="53"/>
    </location>
</feature>
<dbReference type="InterPro" id="IPR023393">
    <property type="entry name" value="START-like_dom_sf"/>
</dbReference>
<dbReference type="Proteomes" id="UP000199328">
    <property type="component" value="Unassembled WGS sequence"/>
</dbReference>
<dbReference type="SUPFAM" id="SSF55961">
    <property type="entry name" value="Bet v1-like"/>
    <property type="match status" value="1"/>
</dbReference>
<dbReference type="STRING" id="990712.SAMN05216257_10391"/>
<organism evidence="2 3">
    <name type="scientific">Meinhardsimonia xiamenensis</name>
    <dbReference type="NCBI Taxonomy" id="990712"/>
    <lineage>
        <taxon>Bacteria</taxon>
        <taxon>Pseudomonadati</taxon>
        <taxon>Pseudomonadota</taxon>
        <taxon>Alphaproteobacteria</taxon>
        <taxon>Rhodobacterales</taxon>
        <taxon>Paracoccaceae</taxon>
        <taxon>Meinhardsimonia</taxon>
    </lineage>
</organism>
<sequence>MKISTRRDIEAPIEVVFAAVTDFEGFERQALRRGAEVRREDPDGSPGLGSRWTIRGRFRGRPRELEATLSRYEPPEAMAFDIRAAGIEGRLEIELVALSARRTRLRLALELRPNTFKGRLLLHSLKLAKGAAKSRIDGRLEQFARRLEETGTPLS</sequence>